<geneLocation type="plasmid" evidence="2 3">
    <name>unnamed2</name>
</geneLocation>
<dbReference type="GO" id="GO:0016829">
    <property type="term" value="F:lyase activity"/>
    <property type="evidence" value="ECO:0007669"/>
    <property type="project" value="InterPro"/>
</dbReference>
<keyword evidence="3" id="KW-1185">Reference proteome</keyword>
<gene>
    <name evidence="2" type="ORF">IAG43_33090</name>
</gene>
<feature type="domain" description="dTDP-4-dehydro-6-deoxy-alpha-D-glucopyranose 2,3-dehydratase" evidence="1">
    <location>
        <begin position="250"/>
        <end position="451"/>
    </location>
</feature>
<protein>
    <submittedName>
        <fullName evidence="2">NDP-hexose 2,3-dehydratase family protein</fullName>
    </submittedName>
</protein>
<dbReference type="EMBL" id="CP060826">
    <property type="protein sequence ID" value="QNP67830.1"/>
    <property type="molecule type" value="Genomic_DNA"/>
</dbReference>
<keyword evidence="2" id="KW-0614">Plasmid</keyword>
<dbReference type="Proteomes" id="UP000516230">
    <property type="component" value="Plasmid unnamed2"/>
</dbReference>
<feature type="domain" description="dTDP-4-dehydro-6-deoxy-alpha-D-glucopyranose 2,3-dehydratase" evidence="1">
    <location>
        <begin position="28"/>
        <end position="229"/>
    </location>
</feature>
<organism evidence="2 3">
    <name type="scientific">Streptomyces genisteinicus</name>
    <dbReference type="NCBI Taxonomy" id="2768068"/>
    <lineage>
        <taxon>Bacteria</taxon>
        <taxon>Bacillati</taxon>
        <taxon>Actinomycetota</taxon>
        <taxon>Actinomycetes</taxon>
        <taxon>Kitasatosporales</taxon>
        <taxon>Streptomycetaceae</taxon>
        <taxon>Streptomyces</taxon>
    </lineage>
</organism>
<evidence type="ECO:0000259" key="1">
    <source>
        <dbReference type="Pfam" id="PF03559"/>
    </source>
</evidence>
<evidence type="ECO:0000313" key="2">
    <source>
        <dbReference type="EMBL" id="QNP67830.1"/>
    </source>
</evidence>
<accession>A0A7H0I4W4</accession>
<sequence>MTQLTDHAHATRFAESARAVDGFVTDKAAFEAWLADCRARFHTTAELRPLDALRDWSVDPRTGDVGHVSGRFFSVRGLDVRVPGAAVDRWQQPIISQPEAGILGILVKEFDGVPHCLMQAKAEPGNINGIQLSPTVQATRSNYGGVHRGKAVPYLEYFRDTPPDRVIADVLQSEQGSWFHRKRNRNLIVEATGPVEVLDGFCWLTLGQLHELLRQDDLVNMDTRTVMSCFPVTGADPAPAVPEYGPSYGELLRWITGERTRRERHVREIPLNTVEGWQFRDGRVTHRDGLFFDIVGVSVEAAGREVGRWDQPLLAPHGTGLVALLVREIDGVPHALLHARVEAGHLDVLELAPTVQCTPQTYTHLPPGARPRFLDTVLNAPQENILFSAVHSEEGGRFLHARNRYMIVEAGPGPGLDDGPDYRWTALPDTAALLRHSHYLNIQARSILACLHGLAGRETRVTP</sequence>
<dbReference type="Pfam" id="PF03559">
    <property type="entry name" value="Hexose_dehydrat"/>
    <property type="match status" value="2"/>
</dbReference>
<dbReference type="InterPro" id="IPR005212">
    <property type="entry name" value="EvaA-like"/>
</dbReference>
<dbReference type="Gene3D" id="3.90.79.40">
    <property type="entry name" value="EvaA sugar 2,3-dehydratase subunit"/>
    <property type="match status" value="2"/>
</dbReference>
<dbReference type="AlphaFoldDB" id="A0A7H0I4W4"/>
<proteinExistence type="predicted"/>
<dbReference type="RefSeq" id="WP_187744873.1">
    <property type="nucleotide sequence ID" value="NZ_CP060826.1"/>
</dbReference>
<evidence type="ECO:0000313" key="3">
    <source>
        <dbReference type="Proteomes" id="UP000516230"/>
    </source>
</evidence>
<name>A0A7H0I4W4_9ACTN</name>
<dbReference type="InterPro" id="IPR038153">
    <property type="entry name" value="EvaA-like_sf"/>
</dbReference>
<dbReference type="KEGG" id="sgj:IAG43_33090"/>
<reference evidence="2 3" key="1">
    <citation type="submission" date="2020-08" db="EMBL/GenBank/DDBJ databases">
        <title>A novel species.</title>
        <authorList>
            <person name="Gao J."/>
        </authorList>
    </citation>
    <scope>NUCLEOTIDE SEQUENCE [LARGE SCALE GENOMIC DNA]</scope>
    <source>
        <strain evidence="2 3">CRPJ-33</strain>
        <plasmid evidence="2 3">unnamed2</plasmid>
    </source>
</reference>